<dbReference type="GO" id="GO:0005737">
    <property type="term" value="C:cytoplasm"/>
    <property type="evidence" value="ECO:0007669"/>
    <property type="project" value="TreeGrafter"/>
</dbReference>
<dbReference type="EMBL" id="UINC01029937">
    <property type="protein sequence ID" value="SVB13513.1"/>
    <property type="molecule type" value="Genomic_DNA"/>
</dbReference>
<dbReference type="NCBIfam" id="TIGR00430">
    <property type="entry name" value="Q_tRNA_tgt"/>
    <property type="match status" value="1"/>
</dbReference>
<dbReference type="PANTHER" id="PTHR46499:SF1">
    <property type="entry name" value="QUEUINE TRNA-RIBOSYLTRANSFERASE"/>
    <property type="match status" value="1"/>
</dbReference>
<dbReference type="SUPFAM" id="SSF51713">
    <property type="entry name" value="tRNA-guanine transglycosylase"/>
    <property type="match status" value="1"/>
</dbReference>
<evidence type="ECO:0000256" key="3">
    <source>
        <dbReference type="ARBA" id="ARBA00022694"/>
    </source>
</evidence>
<reference evidence="5" key="1">
    <citation type="submission" date="2018-05" db="EMBL/GenBank/DDBJ databases">
        <authorList>
            <person name="Lanie J.A."/>
            <person name="Ng W.-L."/>
            <person name="Kazmierczak K.M."/>
            <person name="Andrzejewski T.M."/>
            <person name="Davidsen T.M."/>
            <person name="Wayne K.J."/>
            <person name="Tettelin H."/>
            <person name="Glass J.I."/>
            <person name="Rusch D."/>
            <person name="Podicherti R."/>
            <person name="Tsui H.-C.T."/>
            <person name="Winkler M.E."/>
        </authorList>
    </citation>
    <scope>NUCLEOTIDE SEQUENCE</scope>
</reference>
<sequence length="303" mass="34142">MLRPGDKSIADVGGLHNFMNWNMPILTDSGGYQVYSLSKLRKISDDGVTFKSHLDGKEVFLSPEKSMDIQRNLNSDIVMAFDECTPFPATHSEASKSMKLSMDWALRCKKSFKNKNLLFGIVQGGIYEDLRSDSVRTLIDIGFDGYAIGGLAVGETQKQMFDVLEYTSQKLPSDNPRYLMGVGKPDDIIGAVSRGIDMFDCVLPTRSGRNGQAFTSIGSVNIRNSKYKNSERSLDENSNNPVCKEYSAGYIHHLFNAKEMLGGMLLSLHNIYFYQNMMKEIRKAIETNTFEQYSKKFLSDYKK</sequence>
<keyword evidence="2" id="KW-0808">Transferase</keyword>
<dbReference type="InterPro" id="IPR002616">
    <property type="entry name" value="tRNA_ribo_trans-like"/>
</dbReference>
<evidence type="ECO:0000259" key="4">
    <source>
        <dbReference type="Pfam" id="PF01702"/>
    </source>
</evidence>
<dbReference type="InterPro" id="IPR004803">
    <property type="entry name" value="TGT"/>
</dbReference>
<gene>
    <name evidence="5" type="ORF">METZ01_LOCUS166367</name>
</gene>
<dbReference type="InterPro" id="IPR036511">
    <property type="entry name" value="TGT-like_sf"/>
</dbReference>
<dbReference type="AlphaFoldDB" id="A0A382BK36"/>
<dbReference type="PANTHER" id="PTHR46499">
    <property type="entry name" value="QUEUINE TRNA-RIBOSYLTRANSFERASE"/>
    <property type="match status" value="1"/>
</dbReference>
<evidence type="ECO:0000256" key="1">
    <source>
        <dbReference type="ARBA" id="ARBA00022676"/>
    </source>
</evidence>
<dbReference type="NCBIfam" id="TIGR00449">
    <property type="entry name" value="tgt_general"/>
    <property type="match status" value="1"/>
</dbReference>
<feature type="domain" description="tRNA-guanine(15) transglycosylase-like" evidence="4">
    <location>
        <begin position="1"/>
        <end position="302"/>
    </location>
</feature>
<protein>
    <recommendedName>
        <fullName evidence="4">tRNA-guanine(15) transglycosylase-like domain-containing protein</fullName>
    </recommendedName>
</protein>
<evidence type="ECO:0000256" key="2">
    <source>
        <dbReference type="ARBA" id="ARBA00022679"/>
    </source>
</evidence>
<dbReference type="GO" id="GO:0008479">
    <property type="term" value="F:tRNA-guanosine(34) queuine transglycosylase activity"/>
    <property type="evidence" value="ECO:0007669"/>
    <property type="project" value="InterPro"/>
</dbReference>
<dbReference type="InterPro" id="IPR050076">
    <property type="entry name" value="ArchSynthase1/Queuine_TRR"/>
</dbReference>
<dbReference type="GO" id="GO:0002099">
    <property type="term" value="P:tRNA wobble guanine modification"/>
    <property type="evidence" value="ECO:0007669"/>
    <property type="project" value="TreeGrafter"/>
</dbReference>
<keyword evidence="3" id="KW-0819">tRNA processing</keyword>
<accession>A0A382BK36</accession>
<organism evidence="5">
    <name type="scientific">marine metagenome</name>
    <dbReference type="NCBI Taxonomy" id="408172"/>
    <lineage>
        <taxon>unclassified sequences</taxon>
        <taxon>metagenomes</taxon>
        <taxon>ecological metagenomes</taxon>
    </lineage>
</organism>
<name>A0A382BK36_9ZZZZ</name>
<proteinExistence type="predicted"/>
<dbReference type="Gene3D" id="3.20.20.105">
    <property type="entry name" value="Queuine tRNA-ribosyltransferase-like"/>
    <property type="match status" value="1"/>
</dbReference>
<evidence type="ECO:0000313" key="5">
    <source>
        <dbReference type="EMBL" id="SVB13513.1"/>
    </source>
</evidence>
<keyword evidence="1" id="KW-0328">Glycosyltransferase</keyword>
<dbReference type="Pfam" id="PF01702">
    <property type="entry name" value="TGT"/>
    <property type="match status" value="1"/>
</dbReference>